<reference evidence="2" key="1">
    <citation type="journal article" date="2021" name="Proc. Natl. Acad. Sci. U.S.A.">
        <title>A Catalog of Tens of Thousands of Viruses from Human Metagenomes Reveals Hidden Associations with Chronic Diseases.</title>
        <authorList>
            <person name="Tisza M.J."/>
            <person name="Buck C.B."/>
        </authorList>
    </citation>
    <scope>NUCLEOTIDE SEQUENCE</scope>
    <source>
        <strain evidence="2">Ct6tD39</strain>
    </source>
</reference>
<organism evidence="2">
    <name type="scientific">Siphoviridae sp. ct6tD39</name>
    <dbReference type="NCBI Taxonomy" id="2826301"/>
    <lineage>
        <taxon>Viruses</taxon>
        <taxon>Duplodnaviria</taxon>
        <taxon>Heunggongvirae</taxon>
        <taxon>Uroviricota</taxon>
        <taxon>Caudoviricetes</taxon>
    </lineage>
</organism>
<dbReference type="EMBL" id="BK015119">
    <property type="protein sequence ID" value="DAD91695.1"/>
    <property type="molecule type" value="Genomic_DNA"/>
</dbReference>
<feature type="domain" description="Fibronectin type-III" evidence="1">
    <location>
        <begin position="285"/>
        <end position="378"/>
    </location>
</feature>
<dbReference type="SUPFAM" id="SSF49265">
    <property type="entry name" value="Fibronectin type III"/>
    <property type="match status" value="1"/>
</dbReference>
<dbReference type="Pfam" id="PF00041">
    <property type="entry name" value="fn3"/>
    <property type="match status" value="1"/>
</dbReference>
<dbReference type="CDD" id="cd00063">
    <property type="entry name" value="FN3"/>
    <property type="match status" value="1"/>
</dbReference>
<dbReference type="Gene3D" id="2.60.40.10">
    <property type="entry name" value="Immunoglobulins"/>
    <property type="match status" value="1"/>
</dbReference>
<dbReference type="PROSITE" id="PS50853">
    <property type="entry name" value="FN3"/>
    <property type="match status" value="1"/>
</dbReference>
<proteinExistence type="predicted"/>
<evidence type="ECO:0000313" key="2">
    <source>
        <dbReference type="EMBL" id="DAD91695.1"/>
    </source>
</evidence>
<sequence length="898" mass="97155">MVTVKNLQISKQTGSDSHYASWSFSGGTVVSPGSIKAGSLVSIKSGATYYNGVSIPSWVMSDKWYIVQVTGDRAVLGKNQNGSHDIQSPINVSNLTGGSSGSSGSISVNTLDHYEVRWYYDSGDGIWFEGSSSTTTETHATYSAPGNANHILVSVTPVSKTYKVNNKDTSYWQGKKAQKTYSIAVDPPEDVSAPTVEVDKYKLTASLENITDARADKIEFQVYNGTSLVKSGLVTVVTCRASFSCNVSAGGDYRVRCRAVNLNGKSKIPGNWSSFSSSVKAVPSVPSKITVCRAASETSVYLEWTAVSTADTYDIEYATEKRYFDGSDQTTTATGIESNHYEKGGLQSGDEYFFRVRAVNAQGESGWSGIKSVVIGKKPSAPTTWSSTTTAIVGEEITLFWAHNSEDNSTQTYAQLELTIDDSLLNLTIENDRPDSEKDKVSSYVIKTAILYSVTKSGTTYTRTTNVLTSEPSGGTATMSTTTTGETVYSYTSGSTTKYYCKRATTYKEGAKIKWRVRTAGVTKTYGAWSILRSIDVYAPATLSLDVINKAGTSLSTVTKFPFYVSALAGPSSQAPIGYHLSISANSAYETVDNIGNTKNVNKGDAVYSKHFDISERLMVVFSAGNIDLENGIGYTVTCTASMNSGLTAESTATFTVDWDDTSYNPNAGISIDEDLLVAYIRPSCRNDSGSLVSDVTLSVYRREFDGTFTELATGLNNSKNVVVTDPHPSLDYARYRIVAVTKSTGAVSFNDLPGYPVGCKAIVIQWDEAWTEFDPSTGGTLMDKPWTGSMLKLPGNVDVSDAHDQDVSLIKYIGRSHPVAYYGTQRGETATWNVEIPKSDKDTLYAIRRLAAWMGDVYVREPSGSGYRASIKVSFSQKHCELTIPVSFNITRVEGGA</sequence>
<dbReference type="InterPro" id="IPR003961">
    <property type="entry name" value="FN3_dom"/>
</dbReference>
<dbReference type="InterPro" id="IPR013783">
    <property type="entry name" value="Ig-like_fold"/>
</dbReference>
<dbReference type="PANTHER" id="PTHR24099:SF11">
    <property type="entry name" value="FIBRONECTIN TYPE III DOMAIN-CONTAINING 3BA-RELATED"/>
    <property type="match status" value="1"/>
</dbReference>
<dbReference type="InterPro" id="IPR050617">
    <property type="entry name" value="E3_ligase_FN3/SPRY"/>
</dbReference>
<name>A0A8S5NBD8_9CAUD</name>
<accession>A0A8S5NBD8</accession>
<evidence type="ECO:0000259" key="1">
    <source>
        <dbReference type="PROSITE" id="PS50853"/>
    </source>
</evidence>
<dbReference type="InterPro" id="IPR036116">
    <property type="entry name" value="FN3_sf"/>
</dbReference>
<dbReference type="PANTHER" id="PTHR24099">
    <property type="entry name" value="E3 UBIQUITIN-PROTEIN LIGASE TRIM36-RELATED"/>
    <property type="match status" value="1"/>
</dbReference>
<protein>
    <submittedName>
        <fullName evidence="2">FN3</fullName>
    </submittedName>
</protein>
<dbReference type="SMART" id="SM00060">
    <property type="entry name" value="FN3"/>
    <property type="match status" value="1"/>
</dbReference>